<accession>A0AAV2QLZ1</accession>
<evidence type="ECO:0000313" key="2">
    <source>
        <dbReference type="EMBL" id="CAL4088505.1"/>
    </source>
</evidence>
<dbReference type="AlphaFoldDB" id="A0AAV2QLZ1"/>
<feature type="region of interest" description="Disordered" evidence="1">
    <location>
        <begin position="770"/>
        <end position="792"/>
    </location>
</feature>
<sequence>LNRVVVAETIYQDEVESMSNILKTEFTVLGTAVNGSPPQIPVDNLSNLNQIVSSGKPVSADDPSVKRRLRELGFLLPEGLPKRRTQSDPRTDVRTDERTGHKRQQHRDSPSKSSHRLRSPSGRRHHESPGHGRASSPGTAGRRRSPGTGSQWESSGRNRMHSPSLRDTRERGEYGRTERPRDDRYSPDRRHQRDSRSRSRPREFSKPISENRSFSPRSSRNRTPDNEKLQSGNSIYGNLPHGGPQDYSNMPRNGGGVGFGQDSSSIIVGGGSSLPISDASIIGPTVSTSWSSGSAQPPLVTGDWRGAAVTATTATERSSSSSTDFHNRNVGRPDFNNRMENYPKREVFSIYDTCAMLTVICDRLGIIGISFKATLQRAMEFKSNSIRMLETFREPEVMSLMEVVVKKLKELEDKSSGIERERCKEYLHHMSILIDRTKALSQPPEARRTTTLSQPPEAASKRVLYGLDIESIAKLTVGKDNPFVISAIKDRLLATHGRVDSDQFSEIFKAVSMLQFNMMINNPNSGGINSTQAAVGKRESPDKNLGIFNKDTKLVNPQVEWNSKQGTEESRRGVWENPKDVSTLSSSVNNRWEQDRQGYSESSRASGSEWEDKRLGGVEPNWNNRENLQQRPAISSDRGRMDKYDPMEAGNYDDDYGRDKNCNWNNRREELHNREINSNTSEWGSNFNTQGSNNSSSDVWRQGTIKDMEQILGSSLIKGGNWPSQSEQQNTTNFAAGTIQNRPVLPEGNLDQVGGSSGVNRWEQSRGIGVASNPESEWNNSRAAQSSHNMGPANWEHKQELGRGSTGTWVQGTTAVDRRQPGDFDKQQGLQSFSGSNMWNNPVGKDSLDRNVVDYGHQGSTSSDRKVVDYGHQKGQASVTSTFGNHDNSVNTMDSRYRTDPGLQQPFSSAGSNQGSLPGPRPFMTTSSAPTGSQHGTQYAREEQYPRMPHMDQRFGEQSGPRFTDQVEPRFTDEIESRFSSQSQSSSSFNNVPRRGNQIGARFSDQPKPDPRYGDSNFSDKWY</sequence>
<feature type="compositionally biased region" description="Low complexity" evidence="1">
    <location>
        <begin position="313"/>
        <end position="323"/>
    </location>
</feature>
<feature type="compositionally biased region" description="Polar residues" evidence="1">
    <location>
        <begin position="924"/>
        <end position="937"/>
    </location>
</feature>
<feature type="compositionally biased region" description="Polar residues" evidence="1">
    <location>
        <begin position="580"/>
        <end position="591"/>
    </location>
</feature>
<feature type="compositionally biased region" description="Basic and acidic residues" evidence="1">
    <location>
        <begin position="940"/>
        <end position="955"/>
    </location>
</feature>
<reference evidence="2 3" key="1">
    <citation type="submission" date="2024-05" db="EMBL/GenBank/DDBJ databases">
        <authorList>
            <person name="Wallberg A."/>
        </authorList>
    </citation>
    <scope>NUCLEOTIDE SEQUENCE [LARGE SCALE GENOMIC DNA]</scope>
</reference>
<feature type="compositionally biased region" description="Polar residues" evidence="1">
    <location>
        <begin position="773"/>
        <end position="789"/>
    </location>
</feature>
<feature type="region of interest" description="Disordered" evidence="1">
    <location>
        <begin position="679"/>
        <end position="699"/>
    </location>
</feature>
<name>A0AAV2QLZ1_MEGNR</name>
<gene>
    <name evidence="2" type="ORF">MNOR_LOCUS13574</name>
</gene>
<feature type="compositionally biased region" description="Basic residues" evidence="1">
    <location>
        <begin position="113"/>
        <end position="126"/>
    </location>
</feature>
<feature type="compositionally biased region" description="Basic and acidic residues" evidence="1">
    <location>
        <begin position="965"/>
        <end position="977"/>
    </location>
</feature>
<feature type="non-terminal residue" evidence="2">
    <location>
        <position position="1"/>
    </location>
</feature>
<feature type="compositionally biased region" description="Polar residues" evidence="1">
    <location>
        <begin position="147"/>
        <end position="157"/>
    </location>
</feature>
<dbReference type="EMBL" id="CAXKWB010007813">
    <property type="protein sequence ID" value="CAL4088505.1"/>
    <property type="molecule type" value="Genomic_DNA"/>
</dbReference>
<comment type="caution">
    <text evidence="2">The sequence shown here is derived from an EMBL/GenBank/DDBJ whole genome shotgun (WGS) entry which is preliminary data.</text>
</comment>
<feature type="compositionally biased region" description="Basic and acidic residues" evidence="1">
    <location>
        <begin position="164"/>
        <end position="205"/>
    </location>
</feature>
<dbReference type="Proteomes" id="UP001497623">
    <property type="component" value="Unassembled WGS sequence"/>
</dbReference>
<feature type="compositionally biased region" description="Basic and acidic residues" evidence="1">
    <location>
        <begin position="637"/>
        <end position="646"/>
    </location>
</feature>
<feature type="compositionally biased region" description="Basic and acidic residues" evidence="1">
    <location>
        <begin position="566"/>
        <end position="579"/>
    </location>
</feature>
<feature type="region of interest" description="Disordered" evidence="1">
    <location>
        <begin position="876"/>
        <end position="1023"/>
    </location>
</feature>
<keyword evidence="3" id="KW-1185">Reference proteome</keyword>
<feature type="region of interest" description="Disordered" evidence="1">
    <location>
        <begin position="562"/>
        <end position="652"/>
    </location>
</feature>
<evidence type="ECO:0000256" key="1">
    <source>
        <dbReference type="SAM" id="MobiDB-lite"/>
    </source>
</evidence>
<feature type="region of interest" description="Disordered" evidence="1">
    <location>
        <begin position="818"/>
        <end position="842"/>
    </location>
</feature>
<feature type="compositionally biased region" description="Polar residues" evidence="1">
    <location>
        <begin position="905"/>
        <end position="916"/>
    </location>
</feature>
<feature type="compositionally biased region" description="Polar residues" evidence="1">
    <location>
        <begin position="828"/>
        <end position="840"/>
    </location>
</feature>
<feature type="compositionally biased region" description="Polar residues" evidence="1">
    <location>
        <begin position="876"/>
        <end position="894"/>
    </location>
</feature>
<feature type="region of interest" description="Disordered" evidence="1">
    <location>
        <begin position="76"/>
        <end position="262"/>
    </location>
</feature>
<feature type="compositionally biased region" description="Polar residues" evidence="1">
    <location>
        <begin position="621"/>
        <end position="633"/>
    </location>
</feature>
<protein>
    <submittedName>
        <fullName evidence="2">Uncharacterized protein</fullName>
    </submittedName>
</protein>
<evidence type="ECO:0000313" key="3">
    <source>
        <dbReference type="Proteomes" id="UP001497623"/>
    </source>
</evidence>
<feature type="region of interest" description="Disordered" evidence="1">
    <location>
        <begin position="313"/>
        <end position="332"/>
    </location>
</feature>
<proteinExistence type="predicted"/>
<feature type="compositionally biased region" description="Basic and acidic residues" evidence="1">
    <location>
        <begin position="85"/>
        <end position="99"/>
    </location>
</feature>
<organism evidence="2 3">
    <name type="scientific">Meganyctiphanes norvegica</name>
    <name type="common">Northern krill</name>
    <name type="synonym">Thysanopoda norvegica</name>
    <dbReference type="NCBI Taxonomy" id="48144"/>
    <lineage>
        <taxon>Eukaryota</taxon>
        <taxon>Metazoa</taxon>
        <taxon>Ecdysozoa</taxon>
        <taxon>Arthropoda</taxon>
        <taxon>Crustacea</taxon>
        <taxon>Multicrustacea</taxon>
        <taxon>Malacostraca</taxon>
        <taxon>Eumalacostraca</taxon>
        <taxon>Eucarida</taxon>
        <taxon>Euphausiacea</taxon>
        <taxon>Euphausiidae</taxon>
        <taxon>Meganyctiphanes</taxon>
    </lineage>
</organism>